<evidence type="ECO:0000256" key="2">
    <source>
        <dbReference type="ARBA" id="ARBA00049106"/>
    </source>
</evidence>
<dbReference type="InterPro" id="IPR012349">
    <property type="entry name" value="Split_barrel_FMN-bd"/>
</dbReference>
<reference evidence="3 4" key="1">
    <citation type="journal article" date="2019" name="Int. J. Syst. Evol. Microbiol.">
        <title>The Global Catalogue of Microorganisms (GCM) 10K type strain sequencing project: providing services to taxonomists for standard genome sequencing and annotation.</title>
        <authorList>
            <consortium name="The Broad Institute Genomics Platform"/>
            <consortium name="The Broad Institute Genome Sequencing Center for Infectious Disease"/>
            <person name="Wu L."/>
            <person name="Ma J."/>
        </authorList>
    </citation>
    <scope>NUCLEOTIDE SEQUENCE [LARGE SCALE GENOMIC DNA]</scope>
    <source>
        <strain evidence="3 4">JCM 16014</strain>
    </source>
</reference>
<comment type="caution">
    <text evidence="3">The sequence shown here is derived from an EMBL/GenBank/DDBJ whole genome shotgun (WGS) entry which is preliminary data.</text>
</comment>
<dbReference type="EMBL" id="BAAAQN010000007">
    <property type="protein sequence ID" value="GAA2021031.1"/>
    <property type="molecule type" value="Genomic_DNA"/>
</dbReference>
<dbReference type="Gene3D" id="2.30.110.10">
    <property type="entry name" value="Electron Transport, Fmn-binding Protein, Chain A"/>
    <property type="match status" value="1"/>
</dbReference>
<dbReference type="InterPro" id="IPR004378">
    <property type="entry name" value="F420H2_quin_Rdtase"/>
</dbReference>
<organism evidence="3 4">
    <name type="scientific">Catenulispora yoronensis</name>
    <dbReference type="NCBI Taxonomy" id="450799"/>
    <lineage>
        <taxon>Bacteria</taxon>
        <taxon>Bacillati</taxon>
        <taxon>Actinomycetota</taxon>
        <taxon>Actinomycetes</taxon>
        <taxon>Catenulisporales</taxon>
        <taxon>Catenulisporaceae</taxon>
        <taxon>Catenulispora</taxon>
    </lineage>
</organism>
<sequence length="158" mass="17573">MDNPWSTVVTRLGRKKWFSTAFKGVAPHVDRFLGRVSGGRVFILTGTGRHTLLLTTTGRKSGQQRTVPLLYAEREGAYIVVGSNWGQERHPAWALNLLATPEASVSVRGKAKKIKARVLEGDERQLVWGVVTKLWPGYDNYAERSGRDINVFALEPVA</sequence>
<dbReference type="Proteomes" id="UP001500751">
    <property type="component" value="Unassembled WGS sequence"/>
</dbReference>
<accession>A0ABN2TUU1</accession>
<comment type="catalytic activity">
    <reaction evidence="2">
        <text>oxidized coenzyme F420-(gamma-L-Glu)(n) + a quinol + H(+) = reduced coenzyme F420-(gamma-L-Glu)(n) + a quinone</text>
        <dbReference type="Rhea" id="RHEA:39663"/>
        <dbReference type="Rhea" id="RHEA-COMP:12939"/>
        <dbReference type="Rhea" id="RHEA-COMP:14378"/>
        <dbReference type="ChEBI" id="CHEBI:15378"/>
        <dbReference type="ChEBI" id="CHEBI:24646"/>
        <dbReference type="ChEBI" id="CHEBI:132124"/>
        <dbReference type="ChEBI" id="CHEBI:133980"/>
        <dbReference type="ChEBI" id="CHEBI:139511"/>
    </reaction>
</comment>
<dbReference type="Pfam" id="PF04075">
    <property type="entry name" value="F420H2_quin_red"/>
    <property type="match status" value="1"/>
</dbReference>
<dbReference type="NCBIfam" id="TIGR00026">
    <property type="entry name" value="hi_GC_TIGR00026"/>
    <property type="match status" value="1"/>
</dbReference>
<keyword evidence="4" id="KW-1185">Reference proteome</keyword>
<gene>
    <name evidence="3" type="ORF">GCM10009839_17350</name>
</gene>
<dbReference type="RefSeq" id="WP_344664991.1">
    <property type="nucleotide sequence ID" value="NZ_BAAAQN010000007.1"/>
</dbReference>
<proteinExistence type="inferred from homology"/>
<dbReference type="SUPFAM" id="SSF50475">
    <property type="entry name" value="FMN-binding split barrel"/>
    <property type="match status" value="1"/>
</dbReference>
<evidence type="ECO:0000313" key="4">
    <source>
        <dbReference type="Proteomes" id="UP001500751"/>
    </source>
</evidence>
<evidence type="ECO:0000313" key="3">
    <source>
        <dbReference type="EMBL" id="GAA2021031.1"/>
    </source>
</evidence>
<dbReference type="PANTHER" id="PTHR39428:SF1">
    <property type="entry name" value="F420H(2)-DEPENDENT QUINONE REDUCTASE RV1261C"/>
    <property type="match status" value="1"/>
</dbReference>
<dbReference type="PANTHER" id="PTHR39428">
    <property type="entry name" value="F420H(2)-DEPENDENT QUINONE REDUCTASE RV1261C"/>
    <property type="match status" value="1"/>
</dbReference>
<protein>
    <submittedName>
        <fullName evidence="3">Nitroreductase family deazaflavin-dependent oxidoreductase</fullName>
    </submittedName>
</protein>
<evidence type="ECO:0000256" key="1">
    <source>
        <dbReference type="ARBA" id="ARBA00008710"/>
    </source>
</evidence>
<name>A0ABN2TUU1_9ACTN</name>
<comment type="similarity">
    <text evidence="1">Belongs to the F420H(2)-dependent quinone reductase family.</text>
</comment>